<dbReference type="InterPro" id="IPR018604">
    <property type="entry name" value="YycI-like"/>
</dbReference>
<sequence length="277" mass="32078">MDWSKTKTIFIVTFLLLNSFLVYQLIQKQNASELNVRAEMTLQQRFEDNNIRITENLPDEINEGRHIVGKRTPVPQEAIDAVDEEEILFPDEHAMGVVLDEPYSISNDNVNEDIGSFLESEVYNGEQYRFASWDQENQNLVFYQTYQGSTIYTDQEEQLVLFLNDEGDVTSYLQSFLEVEEHGRKRELLSPLKAIESLLNEQLLTFNSVVSQVELGYYSYFSPLGESQVFAPMYRIEIDEESFYLVNAIDGGIQELTDSAHQENEDTSEESRENEEE</sequence>
<dbReference type="Pfam" id="PF09648">
    <property type="entry name" value="YycI"/>
    <property type="match status" value="1"/>
</dbReference>
<feature type="region of interest" description="Disordered" evidence="1">
    <location>
        <begin position="257"/>
        <end position="277"/>
    </location>
</feature>
<feature type="compositionally biased region" description="Acidic residues" evidence="1">
    <location>
        <begin position="265"/>
        <end position="277"/>
    </location>
</feature>
<dbReference type="Gene3D" id="2.40.128.690">
    <property type="entry name" value="YycH protein, domain 3-like"/>
    <property type="match status" value="1"/>
</dbReference>
<evidence type="ECO:0000313" key="4">
    <source>
        <dbReference type="Proteomes" id="UP001596142"/>
    </source>
</evidence>
<comment type="caution">
    <text evidence="3">The sequence shown here is derived from an EMBL/GenBank/DDBJ whole genome shotgun (WGS) entry which is preliminary data.</text>
</comment>
<name>A0ABW0YJR6_9BACI</name>
<accession>A0ABW0YJR6</accession>
<dbReference type="RefSeq" id="WP_100400478.1">
    <property type="nucleotide sequence ID" value="NZ_JBHSOZ010000002.1"/>
</dbReference>
<evidence type="ECO:0000313" key="3">
    <source>
        <dbReference type="EMBL" id="MFC5711620.1"/>
    </source>
</evidence>
<gene>
    <name evidence="3" type="ORF">ACFPU1_02355</name>
</gene>
<evidence type="ECO:0000256" key="1">
    <source>
        <dbReference type="SAM" id="MobiDB-lite"/>
    </source>
</evidence>
<organism evidence="3 4">
    <name type="scientific">Thalassorhabdus alkalitolerans</name>
    <dbReference type="NCBI Taxonomy" id="2282697"/>
    <lineage>
        <taxon>Bacteria</taxon>
        <taxon>Bacillati</taxon>
        <taxon>Bacillota</taxon>
        <taxon>Bacilli</taxon>
        <taxon>Bacillales</taxon>
        <taxon>Bacillaceae</taxon>
        <taxon>Thalassorhabdus</taxon>
    </lineage>
</organism>
<evidence type="ECO:0000259" key="2">
    <source>
        <dbReference type="Pfam" id="PF09648"/>
    </source>
</evidence>
<reference evidence="4" key="1">
    <citation type="journal article" date="2019" name="Int. J. Syst. Evol. Microbiol.">
        <title>The Global Catalogue of Microorganisms (GCM) 10K type strain sequencing project: providing services to taxonomists for standard genome sequencing and annotation.</title>
        <authorList>
            <consortium name="The Broad Institute Genomics Platform"/>
            <consortium name="The Broad Institute Genome Sequencing Center for Infectious Disease"/>
            <person name="Wu L."/>
            <person name="Ma J."/>
        </authorList>
    </citation>
    <scope>NUCLEOTIDE SEQUENCE [LARGE SCALE GENOMIC DNA]</scope>
    <source>
        <strain evidence="4">CECT 7184</strain>
    </source>
</reference>
<protein>
    <submittedName>
        <fullName evidence="3">Two-component system regulatory protein YycI</fullName>
    </submittedName>
</protein>
<proteinExistence type="predicted"/>
<dbReference type="Proteomes" id="UP001596142">
    <property type="component" value="Unassembled WGS sequence"/>
</dbReference>
<dbReference type="EMBL" id="JBHSOZ010000002">
    <property type="protein sequence ID" value="MFC5711620.1"/>
    <property type="molecule type" value="Genomic_DNA"/>
</dbReference>
<feature type="domain" description="Regulatory protein YycH-like" evidence="2">
    <location>
        <begin position="30"/>
        <end position="249"/>
    </location>
</feature>
<keyword evidence="4" id="KW-1185">Reference proteome</keyword>